<sequence>MAERHSIDHELAVKAVASSVHDAIATRHGLRGWNTSQVIGDGAGRS</sequence>
<dbReference type="AlphaFoldDB" id="A0A1G8PRM1"/>
<accession>A0A1G8PRM1</accession>
<organism evidence="1 2">
    <name type="scientific">Mesorhizobium muleiense</name>
    <dbReference type="NCBI Taxonomy" id="1004279"/>
    <lineage>
        <taxon>Bacteria</taxon>
        <taxon>Pseudomonadati</taxon>
        <taxon>Pseudomonadota</taxon>
        <taxon>Alphaproteobacteria</taxon>
        <taxon>Hyphomicrobiales</taxon>
        <taxon>Phyllobacteriaceae</taxon>
        <taxon>Mesorhizobium</taxon>
    </lineage>
</organism>
<dbReference type="EMBL" id="FNEE01000003">
    <property type="protein sequence ID" value="SDI95113.1"/>
    <property type="molecule type" value="Genomic_DNA"/>
</dbReference>
<protein>
    <submittedName>
        <fullName evidence="1">Uncharacterized protein</fullName>
    </submittedName>
</protein>
<evidence type="ECO:0000313" key="1">
    <source>
        <dbReference type="EMBL" id="SDI95113.1"/>
    </source>
</evidence>
<proteinExistence type="predicted"/>
<name>A0A1G8PRM1_9HYPH</name>
<keyword evidence="2" id="KW-1185">Reference proteome</keyword>
<gene>
    <name evidence="1" type="ORF">SAMN05428953_103369</name>
</gene>
<dbReference type="Proteomes" id="UP000198894">
    <property type="component" value="Unassembled WGS sequence"/>
</dbReference>
<reference evidence="2" key="1">
    <citation type="submission" date="2016-10" db="EMBL/GenBank/DDBJ databases">
        <authorList>
            <person name="Varghese N."/>
            <person name="Submissions S."/>
        </authorList>
    </citation>
    <scope>NUCLEOTIDE SEQUENCE [LARGE SCALE GENOMIC DNA]</scope>
    <source>
        <strain evidence="2">CGMCC 1.11022</strain>
    </source>
</reference>
<evidence type="ECO:0000313" key="2">
    <source>
        <dbReference type="Proteomes" id="UP000198894"/>
    </source>
</evidence>